<accession>A0AAV2QRL5</accession>
<organism evidence="2 3">
    <name type="scientific">Meganyctiphanes norvegica</name>
    <name type="common">Northern krill</name>
    <name type="synonym">Thysanopoda norvegica</name>
    <dbReference type="NCBI Taxonomy" id="48144"/>
    <lineage>
        <taxon>Eukaryota</taxon>
        <taxon>Metazoa</taxon>
        <taxon>Ecdysozoa</taxon>
        <taxon>Arthropoda</taxon>
        <taxon>Crustacea</taxon>
        <taxon>Multicrustacea</taxon>
        <taxon>Malacostraca</taxon>
        <taxon>Eumalacostraca</taxon>
        <taxon>Eucarida</taxon>
        <taxon>Euphausiacea</taxon>
        <taxon>Euphausiidae</taxon>
        <taxon>Meganyctiphanes</taxon>
    </lineage>
</organism>
<comment type="caution">
    <text evidence="2">The sequence shown here is derived from an EMBL/GenBank/DDBJ whole genome shotgun (WGS) entry which is preliminary data.</text>
</comment>
<feature type="non-terminal residue" evidence="2">
    <location>
        <position position="99"/>
    </location>
</feature>
<protein>
    <submittedName>
        <fullName evidence="2">Uncharacterized protein</fullName>
    </submittedName>
</protein>
<dbReference type="AlphaFoldDB" id="A0AAV2QRL5"/>
<name>A0AAV2QRL5_MEGNR</name>
<gene>
    <name evidence="2" type="ORF">MNOR_LOCUS14650</name>
</gene>
<sequence>MSAMKMHYSSATPPSFPMARNLFFGNLADEAALTWPPGGEGSHKGSGGGHTGGVGGASPPTSQHQAPTHELVHWMSVMAGHMNNPHNDAAVHYMWNGVE</sequence>
<dbReference type="EMBL" id="CAXKWB010008851">
    <property type="protein sequence ID" value="CAL4092754.1"/>
    <property type="molecule type" value="Genomic_DNA"/>
</dbReference>
<reference evidence="2 3" key="1">
    <citation type="submission" date="2024-05" db="EMBL/GenBank/DDBJ databases">
        <authorList>
            <person name="Wallberg A."/>
        </authorList>
    </citation>
    <scope>NUCLEOTIDE SEQUENCE [LARGE SCALE GENOMIC DNA]</scope>
</reference>
<dbReference type="Proteomes" id="UP001497623">
    <property type="component" value="Unassembled WGS sequence"/>
</dbReference>
<proteinExistence type="predicted"/>
<keyword evidence="3" id="KW-1185">Reference proteome</keyword>
<feature type="region of interest" description="Disordered" evidence="1">
    <location>
        <begin position="34"/>
        <end position="66"/>
    </location>
</feature>
<feature type="compositionally biased region" description="Gly residues" evidence="1">
    <location>
        <begin position="38"/>
        <end position="56"/>
    </location>
</feature>
<evidence type="ECO:0000313" key="3">
    <source>
        <dbReference type="Proteomes" id="UP001497623"/>
    </source>
</evidence>
<evidence type="ECO:0000256" key="1">
    <source>
        <dbReference type="SAM" id="MobiDB-lite"/>
    </source>
</evidence>
<evidence type="ECO:0000313" key="2">
    <source>
        <dbReference type="EMBL" id="CAL4092754.1"/>
    </source>
</evidence>